<feature type="non-terminal residue" evidence="2">
    <location>
        <position position="183"/>
    </location>
</feature>
<sequence length="183" mass="20753">VVLLVSSSVYIVDETKQVFVTQFGKIVRGPINGPGEEAAGLKFRFPFITEVHAFEKRYLEWDGAPNQVTTKDKLFVFIDTYARWRIVDAKLFFEKVRNEVGAQARLDDILDGEARIVVAAHDLVEVIRSRQREAVIPEADVLDDESQLKPFNQGRSALAKQVLDNAGPNLKEEFGIELLDFRF</sequence>
<dbReference type="Pfam" id="PF01145">
    <property type="entry name" value="Band_7"/>
    <property type="match status" value="1"/>
</dbReference>
<feature type="non-terminal residue" evidence="2">
    <location>
        <position position="1"/>
    </location>
</feature>
<dbReference type="SUPFAM" id="SSF117892">
    <property type="entry name" value="Band 7/SPFH domain"/>
    <property type="match status" value="1"/>
</dbReference>
<proteinExistence type="predicted"/>
<dbReference type="EMBL" id="UINC01043970">
    <property type="protein sequence ID" value="SVB48764.1"/>
    <property type="molecule type" value="Genomic_DNA"/>
</dbReference>
<dbReference type="PANTHER" id="PTHR42911:SF1">
    <property type="entry name" value="MODULATOR OF FTSH PROTEASE HFLC"/>
    <property type="match status" value="1"/>
</dbReference>
<dbReference type="PANTHER" id="PTHR42911">
    <property type="entry name" value="MODULATOR OF FTSH PROTEASE HFLC"/>
    <property type="match status" value="1"/>
</dbReference>
<dbReference type="SMART" id="SM00244">
    <property type="entry name" value="PHB"/>
    <property type="match status" value="1"/>
</dbReference>
<name>A0A382EFA8_9ZZZZ</name>
<organism evidence="2">
    <name type="scientific">marine metagenome</name>
    <dbReference type="NCBI Taxonomy" id="408172"/>
    <lineage>
        <taxon>unclassified sequences</taxon>
        <taxon>metagenomes</taxon>
        <taxon>ecological metagenomes</taxon>
    </lineage>
</organism>
<feature type="domain" description="Band 7" evidence="1">
    <location>
        <begin position="7"/>
        <end position="178"/>
    </location>
</feature>
<evidence type="ECO:0000259" key="1">
    <source>
        <dbReference type="SMART" id="SM00244"/>
    </source>
</evidence>
<protein>
    <recommendedName>
        <fullName evidence="1">Band 7 domain-containing protein</fullName>
    </recommendedName>
</protein>
<evidence type="ECO:0000313" key="2">
    <source>
        <dbReference type="EMBL" id="SVB48764.1"/>
    </source>
</evidence>
<dbReference type="AlphaFoldDB" id="A0A382EFA8"/>
<dbReference type="Gene3D" id="3.30.479.30">
    <property type="entry name" value="Band 7 domain"/>
    <property type="match status" value="1"/>
</dbReference>
<gene>
    <name evidence="2" type="ORF">METZ01_LOCUS201618</name>
</gene>
<accession>A0A382EFA8</accession>
<dbReference type="InterPro" id="IPR001107">
    <property type="entry name" value="Band_7"/>
</dbReference>
<dbReference type="InterPro" id="IPR036013">
    <property type="entry name" value="Band_7/SPFH_dom_sf"/>
</dbReference>
<reference evidence="2" key="1">
    <citation type="submission" date="2018-05" db="EMBL/GenBank/DDBJ databases">
        <authorList>
            <person name="Lanie J.A."/>
            <person name="Ng W.-L."/>
            <person name="Kazmierczak K.M."/>
            <person name="Andrzejewski T.M."/>
            <person name="Davidsen T.M."/>
            <person name="Wayne K.J."/>
            <person name="Tettelin H."/>
            <person name="Glass J.I."/>
            <person name="Rusch D."/>
            <person name="Podicherti R."/>
            <person name="Tsui H.-C.T."/>
            <person name="Winkler M.E."/>
        </authorList>
    </citation>
    <scope>NUCLEOTIDE SEQUENCE</scope>
</reference>